<dbReference type="RefSeq" id="WP_170082463.1">
    <property type="nucleotide sequence ID" value="NZ_WOWB01000001.1"/>
</dbReference>
<dbReference type="AlphaFoldDB" id="A0A847TFQ0"/>
<reference evidence="4" key="1">
    <citation type="submission" date="2019-12" db="EMBL/GenBank/DDBJ databases">
        <title>The whole-genome sequencing of Haloarcula japonica strain pws8.</title>
        <authorList>
            <person name="Verma D.K."/>
            <person name="Gopal K."/>
            <person name="Prasad E.S."/>
        </authorList>
    </citation>
    <scope>NUCLEOTIDE SEQUENCE</scope>
    <source>
        <strain evidence="4">Pws8</strain>
    </source>
</reference>
<sequence>MSITTKIHIQHERLALVPTLQNLGEITIRVITQGNTDPGSTVFPFLVEYHDRERLEEMLDADPTVQSYDLVDWTDQTGIYYIEHTPETKLISSVVTDVNGFLVHTETKGNGWLVRLLLPDREALNTIWEYANENDISLDIIEIYGNTDTGGESSYGLTDEQRTALTTAYENGYFGEPRDISLNEVADEIGLSSTAMSGRLRRGMRNLIAATLIDREK</sequence>
<organism evidence="4 5">
    <name type="scientific">Haloarcula rubripromontorii</name>
    <dbReference type="NCBI Taxonomy" id="1705562"/>
    <lineage>
        <taxon>Archaea</taxon>
        <taxon>Methanobacteriati</taxon>
        <taxon>Methanobacteriota</taxon>
        <taxon>Stenosarchaea group</taxon>
        <taxon>Halobacteria</taxon>
        <taxon>Halobacteriales</taxon>
        <taxon>Haloarculaceae</taxon>
        <taxon>Haloarcula</taxon>
    </lineage>
</organism>
<proteinExistence type="predicted"/>
<accession>A0A847TFQ0</accession>
<name>A0A847TFQ0_9EURY</name>
<dbReference type="Proteomes" id="UP000610611">
    <property type="component" value="Unassembled WGS sequence"/>
</dbReference>
<dbReference type="PANTHER" id="PTHR34236:SF1">
    <property type="entry name" value="DIMETHYL SULFOXIDE REDUCTASE TRANSCRIPTIONAL ACTIVATOR"/>
    <property type="match status" value="1"/>
</dbReference>
<keyword evidence="2" id="KW-0804">Transcription</keyword>
<protein>
    <submittedName>
        <fullName evidence="4">DNA-binding protein</fullName>
    </submittedName>
</protein>
<evidence type="ECO:0000256" key="1">
    <source>
        <dbReference type="ARBA" id="ARBA00023015"/>
    </source>
</evidence>
<dbReference type="EMBL" id="WOWB01000001">
    <property type="protein sequence ID" value="NLV04632.1"/>
    <property type="molecule type" value="Genomic_DNA"/>
</dbReference>
<evidence type="ECO:0000259" key="3">
    <source>
        <dbReference type="Pfam" id="PF04967"/>
    </source>
</evidence>
<dbReference type="Pfam" id="PF04967">
    <property type="entry name" value="HTH_10"/>
    <property type="match status" value="1"/>
</dbReference>
<comment type="caution">
    <text evidence="4">The sequence shown here is derived from an EMBL/GenBank/DDBJ whole genome shotgun (WGS) entry which is preliminary data.</text>
</comment>
<keyword evidence="4" id="KW-0238">DNA-binding</keyword>
<dbReference type="InterPro" id="IPR007050">
    <property type="entry name" value="HTH_bacterioopsin"/>
</dbReference>
<evidence type="ECO:0000313" key="4">
    <source>
        <dbReference type="EMBL" id="NLV04632.1"/>
    </source>
</evidence>
<keyword evidence="1" id="KW-0805">Transcription regulation</keyword>
<dbReference type="GO" id="GO:0003677">
    <property type="term" value="F:DNA binding"/>
    <property type="evidence" value="ECO:0007669"/>
    <property type="project" value="UniProtKB-KW"/>
</dbReference>
<dbReference type="PANTHER" id="PTHR34236">
    <property type="entry name" value="DIMETHYL SULFOXIDE REDUCTASE TRANSCRIPTIONAL ACTIVATOR"/>
    <property type="match status" value="1"/>
</dbReference>
<gene>
    <name evidence="4" type="ORF">GOC83_00580</name>
</gene>
<evidence type="ECO:0000313" key="5">
    <source>
        <dbReference type="Proteomes" id="UP000610611"/>
    </source>
</evidence>
<feature type="domain" description="HTH bat-type" evidence="3">
    <location>
        <begin position="157"/>
        <end position="208"/>
    </location>
</feature>
<evidence type="ECO:0000256" key="2">
    <source>
        <dbReference type="ARBA" id="ARBA00023163"/>
    </source>
</evidence>